<dbReference type="GO" id="GO:0006629">
    <property type="term" value="P:lipid metabolic process"/>
    <property type="evidence" value="ECO:0007669"/>
    <property type="project" value="InterPro"/>
</dbReference>
<feature type="compositionally biased region" description="Gly residues" evidence="1">
    <location>
        <begin position="481"/>
        <end position="499"/>
    </location>
</feature>
<protein>
    <submittedName>
        <fullName evidence="3">Uncharacterized protein</fullName>
    </submittedName>
</protein>
<feature type="region of interest" description="Disordered" evidence="1">
    <location>
        <begin position="605"/>
        <end position="640"/>
    </location>
</feature>
<feature type="compositionally biased region" description="Basic and acidic residues" evidence="1">
    <location>
        <begin position="1245"/>
        <end position="1254"/>
    </location>
</feature>
<feature type="compositionally biased region" description="Low complexity" evidence="1">
    <location>
        <begin position="947"/>
        <end position="956"/>
    </location>
</feature>
<feature type="region of interest" description="Disordered" evidence="1">
    <location>
        <begin position="320"/>
        <end position="348"/>
    </location>
</feature>
<feature type="compositionally biased region" description="Low complexity" evidence="1">
    <location>
        <begin position="505"/>
        <end position="517"/>
    </location>
</feature>
<feature type="compositionally biased region" description="Basic and acidic residues" evidence="1">
    <location>
        <begin position="1771"/>
        <end position="1782"/>
    </location>
</feature>
<evidence type="ECO:0000313" key="3">
    <source>
        <dbReference type="EMBL" id="CUC09159.1"/>
    </source>
</evidence>
<proteinExistence type="predicted"/>
<evidence type="ECO:0000256" key="2">
    <source>
        <dbReference type="SAM" id="SignalP"/>
    </source>
</evidence>
<feature type="compositionally biased region" description="Basic residues" evidence="1">
    <location>
        <begin position="1759"/>
        <end position="1770"/>
    </location>
</feature>
<feature type="compositionally biased region" description="Polar residues" evidence="1">
    <location>
        <begin position="1714"/>
        <end position="1743"/>
    </location>
</feature>
<evidence type="ECO:0000256" key="1">
    <source>
        <dbReference type="SAM" id="MobiDB-lite"/>
    </source>
</evidence>
<feature type="region of interest" description="Disordered" evidence="1">
    <location>
        <begin position="2121"/>
        <end position="2174"/>
    </location>
</feature>
<feature type="compositionally biased region" description="Basic residues" evidence="1">
    <location>
        <begin position="1636"/>
        <end position="1649"/>
    </location>
</feature>
<organism evidence="3">
    <name type="scientific">Chromera velia CCMP2878</name>
    <dbReference type="NCBI Taxonomy" id="1169474"/>
    <lineage>
        <taxon>Eukaryota</taxon>
        <taxon>Sar</taxon>
        <taxon>Alveolata</taxon>
        <taxon>Colpodellida</taxon>
        <taxon>Chromeraceae</taxon>
        <taxon>Chromera</taxon>
    </lineage>
</organism>
<feature type="compositionally biased region" description="Polar residues" evidence="1">
    <location>
        <begin position="465"/>
        <end position="478"/>
    </location>
</feature>
<feature type="compositionally biased region" description="Basic and acidic residues" evidence="1">
    <location>
        <begin position="1910"/>
        <end position="1919"/>
    </location>
</feature>
<feature type="compositionally biased region" description="Polar residues" evidence="1">
    <location>
        <begin position="621"/>
        <end position="640"/>
    </location>
</feature>
<feature type="region of interest" description="Disordered" evidence="1">
    <location>
        <begin position="420"/>
        <end position="588"/>
    </location>
</feature>
<feature type="compositionally biased region" description="Basic residues" evidence="1">
    <location>
        <begin position="518"/>
        <end position="527"/>
    </location>
</feature>
<feature type="compositionally biased region" description="Low complexity" evidence="1">
    <location>
        <begin position="1939"/>
        <end position="1951"/>
    </location>
</feature>
<feature type="region of interest" description="Disordered" evidence="1">
    <location>
        <begin position="1671"/>
        <end position="2088"/>
    </location>
</feature>
<dbReference type="EMBL" id="CDMZ01000318">
    <property type="protein sequence ID" value="CUC09159.1"/>
    <property type="molecule type" value="Genomic_DNA"/>
</dbReference>
<feature type="compositionally biased region" description="Basic and acidic residues" evidence="1">
    <location>
        <begin position="1816"/>
        <end position="1827"/>
    </location>
</feature>
<feature type="signal peptide" evidence="2">
    <location>
        <begin position="1"/>
        <end position="20"/>
    </location>
</feature>
<feature type="region of interest" description="Disordered" evidence="1">
    <location>
        <begin position="1097"/>
        <end position="1163"/>
    </location>
</feature>
<feature type="compositionally biased region" description="Basic and acidic residues" evidence="1">
    <location>
        <begin position="2002"/>
        <end position="2011"/>
    </location>
</feature>
<feature type="compositionally biased region" description="Basic residues" evidence="1">
    <location>
        <begin position="2075"/>
        <end position="2086"/>
    </location>
</feature>
<feature type="compositionally biased region" description="Basic and acidic residues" evidence="1">
    <location>
        <begin position="1204"/>
        <end position="1225"/>
    </location>
</feature>
<feature type="compositionally biased region" description="Polar residues" evidence="1">
    <location>
        <begin position="1111"/>
        <end position="1127"/>
    </location>
</feature>
<sequence>MRPLLLLSLFLHLLADPAGGTDYVSGRRADDGGTLSHLWDFIGLGGSSAHPKKEVEAVEESAARKVLEIFNLTWTQTEGRPKRPLILIPGQTFSPQVNETDTGKVSQIWLRLMHAEKVGLGSMLLLHGVGNFDPEKGWVQSAVRTEKLFTPLRHFGLFAMSNLFPDSWVTFRSVDYFQKTIEHLESKGYQRGVTLFGFPYDWRQSVRAPKTMRRLRRLIRTLGKGGKVDILSHSMGGLVTKALILQCPKFADRNIANWVTVASPFAGAAAGGLIPFIRGDNWGNPLLSLEAARAFEIASPAAYELQPDFNFSGWTFPPGQNRIGEGRENGTAPVSEQAGGKEEEEVLDGGSKSLRNPFLVISNRTLSMSLDSYESLRDFLDRHGGNLSEVTTANGDTLMVGFNPEIWRWAMETKRLLGTSLGDRQEGTETEGQTAPVELIPRQRQRQRRALAASEEGQASVAPVSPQQRASTNRTEISAGTGKGTGVEGGKNAGTGTGVEEGKYALQQRQDALQQRQKNLRKPRGKERKRDKQKQTPPTIHPEEGERLPAGHVNQTNSSTVTLLPDDSSQNDVNTSAPPPVKEEEVNSTLTDRLWDFLWPWSSSQHYEPNSSFPEAGATPDNLTDLTPGNSTQNGSSPLTSSKLHDLFGFLAEQLGLSDSHPALANPNLTEEAVAAAAEAAAADEREEAQAQAKAQEEERSDEFAAAFRLPWMEEEDEQISPNLASSSSNKSEDDEALDGFKFFNLYVSSQEPSTPFGIFLRIGGSSDEEEKGLVRGQNGPLSPLESVMDLSVPAEETSLNTWGDGTVTAASATAHKIGGNRLAREVEFSYGGHIDILFEKQLSDIVRHAVGARCRWDGLFLSKELGLFALEENEPGGRGGTRVTSVKSRAAIRGGLSPNGEVMTGVMKLWKDGITPDTFSNETEDTSRESAQRFPLLMFAEDADEGSPSSSSSEQTTEEWELELQWEYEGGDRGSAGSFLDSATSSVEGLGEVCSRLRGEAVLVSRGRDNVTETVEGKTETEREETRVAVEARRVVAGMCRHGDSEPCVVDRGRGKRMCVHGLWSPLCRVESCDTNFELRAFRVEKEKETLMDVGVEAGGPGEAGVNDAASASEQEGWGNSTSQGRKNPKRPVRDEVDAPEGYAERAAQRQRDVDREISSATALRDDLLQSLNLTERGEGGPSTANTGERGATALAAAAAAAIEKEHREEEGEKEPAPRIEAERPPQGVEEGQPDKGGGGGRRSLYESTERVCKRSGLLPGQFVCSPPDLDTRRLTSTAQPEASPKETEKIQESAVGEPLVEVSIISETASDPDRHLQGGSLRGSWGGGEEDVREQEEAGAWQERFNRTAELEVLLKAAFDFPFETTEDMEVAGSCVECLAGSQKPEGGPGRCEPCPPLPSHSTWLPGERCGFACAPGYFVGSSSAAGRGTGEGICVPCPVGTFKATSGDSKALCVLCENAKRTAAKLQKRSVFQRLGAAIWHAIAEEGGGGAEGEESGNEQKGGQGLPVSGGVRVGPLVLTDSGVSSSECPARCSVGFVPVRVGIGSGGGGGGGGGDSGEKETEGEAFECVPQRAFLSSLLLSDSVVPGLPPLFILLFLSIALCVLCQCARGVLLLARAGGKGGRDKRVAPLSHKSRKRRESRSRRGQWRDSRKGLGVRERMEYEALGLQEMSSNSDQSSSSGNTNSTRSLSQMSRISQQQLTTRPHKTNHRSSGLISAAQNQHQNTNPRRSSLPASASGTSRRKLRGTLSHDRYRQRQRFSHHHRRSSREGHQRREHDSGGNGHPRGLPAWHGDWGPVPVGLLSPSDGGPPPEDVRVTRGDTRRGSRKSRRTSSLIPPGTASDGSPLTDLERGEGHREEGRGRSFRSVEMRRSESLRPASTGRGMPPSNRPFAWTRGTSQNTAAVSEAERRPDVKGRPRSAATPREVSEGGESDVSSASSSASASAIGRGHGPGKRKPPLPQGTHLRTGSRGGHREEDQSSLSRRLKNAPAGLPSVWHSGDRAGTGRDGRRRPGSPSSPTRRLGASGSSESQQAYAGGRGRERERGRLVYEHRDRGDSVDEGHHSGSSTSAKGRHGNGKKGKPRIITAQASAFMSAAVQSLGFGASLSKAAPALLGASQQNRRGSAGGSQPVVGGSTESLPLFDRHFCDSPHARDRTAGGEGVQRNEEDTR</sequence>
<dbReference type="Gene3D" id="3.40.50.1820">
    <property type="entry name" value="alpha/beta hydrolase"/>
    <property type="match status" value="1"/>
</dbReference>
<reference evidence="3" key="1">
    <citation type="submission" date="2014-11" db="EMBL/GenBank/DDBJ databases">
        <title>Molecular phylogeny of cliff fern family Woodsiaceae with morphological implications.</title>
        <authorList>
            <person name="Shao Y.-Z."/>
            <person name="Wei R."/>
            <person name="Zhang X.-C."/>
        </authorList>
    </citation>
    <scope>NUCLEOTIDE SEQUENCE</scope>
</reference>
<feature type="compositionally biased region" description="Basic and acidic residues" evidence="1">
    <location>
        <begin position="1852"/>
        <end position="1878"/>
    </location>
</feature>
<dbReference type="SUPFAM" id="SSF53474">
    <property type="entry name" value="alpha/beta-Hydrolases"/>
    <property type="match status" value="1"/>
</dbReference>
<feature type="region of interest" description="Disordered" evidence="1">
    <location>
        <begin position="676"/>
        <end position="702"/>
    </location>
</feature>
<dbReference type="InterPro" id="IPR029058">
    <property type="entry name" value="AB_hydrolase_fold"/>
</dbReference>
<keyword evidence="2" id="KW-0732">Signal</keyword>
<feature type="chain" id="PRO_5005508441" evidence="2">
    <location>
        <begin position="21"/>
        <end position="2174"/>
    </location>
</feature>
<dbReference type="Pfam" id="PF02450">
    <property type="entry name" value="LCAT"/>
    <property type="match status" value="1"/>
</dbReference>
<dbReference type="PANTHER" id="PTHR11440">
    <property type="entry name" value="LECITHIN-CHOLESTEROL ACYLTRANSFERASE-RELATED"/>
    <property type="match status" value="1"/>
</dbReference>
<feature type="compositionally biased region" description="Basic and acidic residues" evidence="1">
    <location>
        <begin position="1133"/>
        <end position="1163"/>
    </location>
</feature>
<gene>
    <name evidence="3" type="ORF">Cvel_16627.t1.CR1</name>
</gene>
<dbReference type="VEuPathDB" id="CryptoDB:Cvel_16627"/>
<feature type="compositionally biased region" description="Polar residues" evidence="1">
    <location>
        <begin position="1695"/>
        <end position="1706"/>
    </location>
</feature>
<name>A0A0K6S689_9ALVE</name>
<feature type="compositionally biased region" description="Polar residues" evidence="1">
    <location>
        <begin position="553"/>
        <end position="576"/>
    </location>
</feature>
<dbReference type="GO" id="GO:0008374">
    <property type="term" value="F:O-acyltransferase activity"/>
    <property type="evidence" value="ECO:0007669"/>
    <property type="project" value="InterPro"/>
</dbReference>
<feature type="compositionally biased region" description="Low complexity" evidence="1">
    <location>
        <begin position="1675"/>
        <end position="1694"/>
    </location>
</feature>
<feature type="region of interest" description="Disordered" evidence="1">
    <location>
        <begin position="943"/>
        <end position="962"/>
    </location>
</feature>
<feature type="compositionally biased region" description="Basic and acidic residues" evidence="1">
    <location>
        <begin position="2146"/>
        <end position="2174"/>
    </location>
</feature>
<feature type="region of interest" description="Disordered" evidence="1">
    <location>
        <begin position="1490"/>
        <end position="1512"/>
    </location>
</feature>
<feature type="region of interest" description="Disordered" evidence="1">
    <location>
        <begin position="1196"/>
        <end position="1297"/>
    </location>
</feature>
<dbReference type="InterPro" id="IPR003386">
    <property type="entry name" value="LACT/PDAT_acylTrfase"/>
</dbReference>
<accession>A0A0K6S689</accession>
<feature type="region of interest" description="Disordered" evidence="1">
    <location>
        <begin position="1309"/>
        <end position="1341"/>
    </location>
</feature>
<feature type="region of interest" description="Disordered" evidence="1">
    <location>
        <begin position="1624"/>
        <end position="1657"/>
    </location>
</feature>
<feature type="compositionally biased region" description="Basic and acidic residues" evidence="1">
    <location>
        <begin position="2042"/>
        <end position="2067"/>
    </location>
</feature>